<dbReference type="PROSITE" id="PS01124">
    <property type="entry name" value="HTH_ARAC_FAMILY_2"/>
    <property type="match status" value="1"/>
</dbReference>
<evidence type="ECO:0000259" key="6">
    <source>
        <dbReference type="PROSITE" id="PS01124"/>
    </source>
</evidence>
<keyword evidence="4" id="KW-0804">Transcription</keyword>
<evidence type="ECO:0000256" key="1">
    <source>
        <dbReference type="ARBA" id="ARBA00023015"/>
    </source>
</evidence>
<sequence>MLLTVILCSDFRKLQLKIDIPVVNSEKWGMEKMPDLIRYGKVCFESYTPFYTERTERLHSMLLNCGHELARSPEYRFDGLNRGNHNLVIWQYTLNGMGRVSHGGREYPVPPGSAFVLMVPEPHVYFLPPDSASWEFLYVTVNGSELVRLGTEYRRRNGIVRPFAADSATVRMAWELLAVCREKRLAGRYDASARAYSFLMSLMAEPALSAPARGEDFMARVHAFCRKNLDRPISVDELARVAGCSRWHFTRRFQEIEGVPPHEFIIAQKMRLAVRMLQTTAAPVKEIAMQCGFEDTSYFCKVFKHHYGTTPGGYRSGGESAGSPRREHGAGV</sequence>
<evidence type="ECO:0000256" key="5">
    <source>
        <dbReference type="SAM" id="MobiDB-lite"/>
    </source>
</evidence>
<dbReference type="InterPro" id="IPR009057">
    <property type="entry name" value="Homeodomain-like_sf"/>
</dbReference>
<dbReference type="PROSITE" id="PS00041">
    <property type="entry name" value="HTH_ARAC_FAMILY_1"/>
    <property type="match status" value="1"/>
</dbReference>
<keyword evidence="3" id="KW-0010">Activator</keyword>
<accession>A0A844G5N9</accession>
<gene>
    <name evidence="7" type="ORF">FYJ85_14300</name>
</gene>
<dbReference type="SUPFAM" id="SSF46689">
    <property type="entry name" value="Homeodomain-like"/>
    <property type="match status" value="2"/>
</dbReference>
<dbReference type="GO" id="GO:0003700">
    <property type="term" value="F:DNA-binding transcription factor activity"/>
    <property type="evidence" value="ECO:0007669"/>
    <property type="project" value="InterPro"/>
</dbReference>
<dbReference type="Pfam" id="PF12833">
    <property type="entry name" value="HTH_18"/>
    <property type="match status" value="1"/>
</dbReference>
<evidence type="ECO:0000256" key="3">
    <source>
        <dbReference type="ARBA" id="ARBA00023159"/>
    </source>
</evidence>
<evidence type="ECO:0000313" key="7">
    <source>
        <dbReference type="EMBL" id="MST98212.1"/>
    </source>
</evidence>
<dbReference type="InterPro" id="IPR018060">
    <property type="entry name" value="HTH_AraC"/>
</dbReference>
<dbReference type="SUPFAM" id="SSF51215">
    <property type="entry name" value="Regulatory protein AraC"/>
    <property type="match status" value="1"/>
</dbReference>
<keyword evidence="2" id="KW-0238">DNA-binding</keyword>
<dbReference type="Proteomes" id="UP000435649">
    <property type="component" value="Unassembled WGS sequence"/>
</dbReference>
<dbReference type="SMART" id="SM00342">
    <property type="entry name" value="HTH_ARAC"/>
    <property type="match status" value="1"/>
</dbReference>
<dbReference type="InterPro" id="IPR003313">
    <property type="entry name" value="AraC-bd"/>
</dbReference>
<dbReference type="InterPro" id="IPR050204">
    <property type="entry name" value="AraC_XylS_family_regulators"/>
</dbReference>
<dbReference type="AlphaFoldDB" id="A0A844G5N9"/>
<dbReference type="EMBL" id="VUNS01000016">
    <property type="protein sequence ID" value="MST98212.1"/>
    <property type="molecule type" value="Genomic_DNA"/>
</dbReference>
<protein>
    <submittedName>
        <fullName evidence="7">AraC family transcriptional regulator</fullName>
    </submittedName>
</protein>
<dbReference type="InterPro" id="IPR020449">
    <property type="entry name" value="Tscrpt_reg_AraC-type_HTH"/>
</dbReference>
<dbReference type="PANTHER" id="PTHR46796:SF6">
    <property type="entry name" value="ARAC SUBFAMILY"/>
    <property type="match status" value="1"/>
</dbReference>
<reference evidence="7 8" key="1">
    <citation type="submission" date="2019-08" db="EMBL/GenBank/DDBJ databases">
        <title>In-depth cultivation of the pig gut microbiome towards novel bacterial diversity and tailored functional studies.</title>
        <authorList>
            <person name="Wylensek D."/>
            <person name="Hitch T.C.A."/>
            <person name="Clavel T."/>
        </authorList>
    </citation>
    <scope>NUCLEOTIDE SEQUENCE [LARGE SCALE GENOMIC DNA]</scope>
    <source>
        <strain evidence="7 8">BBE-744-WT-12</strain>
    </source>
</reference>
<evidence type="ECO:0000313" key="8">
    <source>
        <dbReference type="Proteomes" id="UP000435649"/>
    </source>
</evidence>
<dbReference type="GO" id="GO:0043565">
    <property type="term" value="F:sequence-specific DNA binding"/>
    <property type="evidence" value="ECO:0007669"/>
    <property type="project" value="InterPro"/>
</dbReference>
<dbReference type="Gene3D" id="1.10.10.60">
    <property type="entry name" value="Homeodomain-like"/>
    <property type="match status" value="2"/>
</dbReference>
<proteinExistence type="predicted"/>
<evidence type="ECO:0000256" key="4">
    <source>
        <dbReference type="ARBA" id="ARBA00023163"/>
    </source>
</evidence>
<feature type="domain" description="HTH araC/xylS-type" evidence="6">
    <location>
        <begin position="219"/>
        <end position="317"/>
    </location>
</feature>
<organism evidence="7 8">
    <name type="scientific">Victivallis lenta</name>
    <dbReference type="NCBI Taxonomy" id="2606640"/>
    <lineage>
        <taxon>Bacteria</taxon>
        <taxon>Pseudomonadati</taxon>
        <taxon>Lentisphaerota</taxon>
        <taxon>Lentisphaeria</taxon>
        <taxon>Victivallales</taxon>
        <taxon>Victivallaceae</taxon>
        <taxon>Victivallis</taxon>
    </lineage>
</organism>
<dbReference type="Pfam" id="PF02311">
    <property type="entry name" value="AraC_binding"/>
    <property type="match status" value="1"/>
</dbReference>
<dbReference type="InterPro" id="IPR037923">
    <property type="entry name" value="HTH-like"/>
</dbReference>
<keyword evidence="1" id="KW-0805">Transcription regulation</keyword>
<comment type="caution">
    <text evidence="7">The sequence shown here is derived from an EMBL/GenBank/DDBJ whole genome shotgun (WGS) entry which is preliminary data.</text>
</comment>
<dbReference type="InterPro" id="IPR018062">
    <property type="entry name" value="HTH_AraC-typ_CS"/>
</dbReference>
<name>A0A844G5N9_9BACT</name>
<dbReference type="PANTHER" id="PTHR46796">
    <property type="entry name" value="HTH-TYPE TRANSCRIPTIONAL ACTIVATOR RHAS-RELATED"/>
    <property type="match status" value="1"/>
</dbReference>
<dbReference type="PRINTS" id="PR00032">
    <property type="entry name" value="HTHARAC"/>
</dbReference>
<evidence type="ECO:0000256" key="2">
    <source>
        <dbReference type="ARBA" id="ARBA00023125"/>
    </source>
</evidence>
<keyword evidence="8" id="KW-1185">Reference proteome</keyword>
<dbReference type="Gene3D" id="2.60.120.280">
    <property type="entry name" value="Regulatory protein AraC"/>
    <property type="match status" value="1"/>
</dbReference>
<feature type="region of interest" description="Disordered" evidence="5">
    <location>
        <begin position="313"/>
        <end position="332"/>
    </location>
</feature>